<keyword evidence="8 14" id="KW-1133">Transmembrane helix</keyword>
<keyword evidence="7" id="KW-0630">Potassium</keyword>
<gene>
    <name evidence="19" type="ORF">CDAUBV1_LOCUS9125</name>
</gene>
<feature type="transmembrane region" description="Helical" evidence="14">
    <location>
        <begin position="291"/>
        <end position="314"/>
    </location>
</feature>
<comment type="subcellular location">
    <subcellularLocation>
        <location evidence="1">Membrane</location>
        <topology evidence="1">Multi-pass membrane protein</topology>
    </subcellularLocation>
</comment>
<evidence type="ECO:0008006" key="21">
    <source>
        <dbReference type="Google" id="ProtNLM"/>
    </source>
</evidence>
<evidence type="ECO:0000259" key="17">
    <source>
        <dbReference type="Pfam" id="PF21014"/>
    </source>
</evidence>
<evidence type="ECO:0000256" key="7">
    <source>
        <dbReference type="ARBA" id="ARBA00022958"/>
    </source>
</evidence>
<evidence type="ECO:0000256" key="6">
    <source>
        <dbReference type="ARBA" id="ARBA00022882"/>
    </source>
</evidence>
<dbReference type="PANTHER" id="PTHR10027">
    <property type="entry name" value="CALCIUM-ACTIVATED POTASSIUM CHANNEL ALPHA CHAIN"/>
    <property type="match status" value="1"/>
</dbReference>
<feature type="domain" description="RCK N-terminal" evidence="18">
    <location>
        <begin position="456"/>
        <end position="572"/>
    </location>
</feature>
<dbReference type="Pfam" id="PF22614">
    <property type="entry name" value="Slo-like_RCK"/>
    <property type="match status" value="2"/>
</dbReference>
<evidence type="ECO:0000259" key="18">
    <source>
        <dbReference type="Pfam" id="PF22614"/>
    </source>
</evidence>
<keyword evidence="11" id="KW-0407">Ion channel</keyword>
<evidence type="ECO:0000256" key="10">
    <source>
        <dbReference type="ARBA" id="ARBA00023136"/>
    </source>
</evidence>
<dbReference type="Pfam" id="PF07885">
    <property type="entry name" value="Ion_trans_2"/>
    <property type="match status" value="1"/>
</dbReference>
<dbReference type="AlphaFoldDB" id="A0AAV2TG76"/>
<reference evidence="19" key="1">
    <citation type="submission" date="2024-06" db="EMBL/GenBank/DDBJ databases">
        <authorList>
            <person name="Liu X."/>
            <person name="Lenzi L."/>
            <person name="Haldenby T S."/>
            <person name="Uol C."/>
        </authorList>
    </citation>
    <scope>NUCLEOTIDE SEQUENCE</scope>
</reference>
<sequence>MTEVEKCGKELIPWWIPFLISALVLLSAIGLKIMRSVVELVIRHKQYRKIAKQKSRISAARSPMDVESGSKISLRSFDQFDDSRDTEGENSENYLDFDDTENDDVQHVDNRFFVRTTKKRTSRMVHNTVAFKNATSNDIKLPQTNTETWPSSRVLKTPTMLNPVFRNCDQNLSETTSEEGVRCSRLRQLLQYYRIGLSARQQLTLKLYCERYTTVSYPAGKIMLTVYIVLCTVSWLFYLIETYDTPPISVEGICMTRKMQVLTWLNFPINLFCLGYYVLRFCAATDRVSFVLSFSSFIDVIATPPSLFAVFQRYRHVDMNFLRAASIFNYVDVLTFLGIIKSNRSIQSARICFALFTMWMVGSGIMHGVEHLGDFWDDTPHKGTWSFLETCYFLVVTISTVGYGDYVTHTTMGKIFISIFIPVSMGMTASFIPELFRNFGSNSAAGTNRYENIYGEKHVLVCGNFDNGSLRAFIKSFLCGSRSKGRVHMNMVILRPIPIDLALKAIISHYHAWVHYFVGTPNNPQDLARTKMKVARAAIVLATPNSRKRDTEDGANIMQAIALKARKKTLRVVLQLHNFRNKCLINNFPRWTYLVNDMVVCMEELKLGLMAYNCLAPGFSTLILNLLNMHGRRKSIPKNFERWREEYEYGFCMELHDVGISHEFDNLCMRDLAVFMYEKWNMILVAIRCHNTDKLSMIINPIEVNGLVKFNAMRAIVIARNYSNALQLQWYCTECNAHLLGRPCRCRKSEIDRRHKIMKERDLALYEQIGQSRRSEVINEIPEDLLVDETDDKFRRFHRHSITASSPFTRTETKQIFALLNGRSGVLDRSKTVTNFDLPADFLSDLEDQTDWKVGRNMVDRTGSFHWVHDVPLSKATLTPLRAAEFNFHRHILVCVVGKPTNGPLNLENFIMPLRFHWQEVRDIVILGNSPLIGPHEWTKLKNLPRIFIVNGDPCSFTDLYAVKLSQCSACVILGDAEEEIYSQSVDVCLQDRKTLLCAMNIRSLLQREHYLVHLTTELCYEKNAHLFNSGDTKEDDYKLPVWLNEPFARGFIFSNSLLYSCLSTFFYNDDVFHFLRVLISGHATDDLEASFAVGAGLQQALPDQKYRMPGVNVCLRSFDQPPFSFMAREKRRKPLTFREVFLRCMTCWQILCLGLYRLEDRGFRYVLANPRPETVLYAHDMFYCFMPISQKDTPEAWRFSSTLEICDSSSS</sequence>
<evidence type="ECO:0000256" key="8">
    <source>
        <dbReference type="ARBA" id="ARBA00022989"/>
    </source>
</evidence>
<dbReference type="SUPFAM" id="SSF81324">
    <property type="entry name" value="Voltage-gated potassium channels"/>
    <property type="match status" value="1"/>
</dbReference>
<evidence type="ECO:0000313" key="19">
    <source>
        <dbReference type="EMBL" id="CAL5135056.1"/>
    </source>
</evidence>
<dbReference type="GO" id="GO:0060072">
    <property type="term" value="F:large conductance calcium-activated potassium channel activity"/>
    <property type="evidence" value="ECO:0007669"/>
    <property type="project" value="TreeGrafter"/>
</dbReference>
<evidence type="ECO:0000256" key="12">
    <source>
        <dbReference type="ARBA" id="ARBA00034430"/>
    </source>
</evidence>
<feature type="domain" description="Potassium channel" evidence="16">
    <location>
        <begin position="357"/>
        <end position="435"/>
    </location>
</feature>
<keyword evidence="5" id="KW-0631">Potassium channel</keyword>
<feature type="region of interest" description="Disordered" evidence="13">
    <location>
        <begin position="81"/>
        <end position="101"/>
    </location>
</feature>
<feature type="transmembrane region" description="Helical" evidence="14">
    <location>
        <begin position="384"/>
        <end position="403"/>
    </location>
</feature>
<dbReference type="InterPro" id="IPR013099">
    <property type="entry name" value="K_chnl_dom"/>
</dbReference>
<accession>A0AAV2TG76</accession>
<evidence type="ECO:0000256" key="1">
    <source>
        <dbReference type="ARBA" id="ARBA00004141"/>
    </source>
</evidence>
<feature type="transmembrane region" description="Helical" evidence="14">
    <location>
        <begin position="320"/>
        <end position="339"/>
    </location>
</feature>
<comment type="caution">
    <text evidence="19">The sequence shown here is derived from an EMBL/GenBank/DDBJ whole genome shotgun (WGS) entry which is preliminary data.</text>
</comment>
<dbReference type="Gene3D" id="1.10.287.70">
    <property type="match status" value="1"/>
</dbReference>
<feature type="transmembrane region" description="Helical" evidence="14">
    <location>
        <begin position="222"/>
        <end position="240"/>
    </location>
</feature>
<feature type="transmembrane region" description="Helical" evidence="14">
    <location>
        <begin position="12"/>
        <end position="34"/>
    </location>
</feature>
<evidence type="ECO:0000256" key="13">
    <source>
        <dbReference type="SAM" id="MobiDB-lite"/>
    </source>
</evidence>
<dbReference type="Pfam" id="PF03493">
    <property type="entry name" value="BK_channel_a"/>
    <property type="match status" value="1"/>
</dbReference>
<dbReference type="InterPro" id="IPR003929">
    <property type="entry name" value="K_chnl_BK_asu"/>
</dbReference>
<proteinExistence type="predicted"/>
<evidence type="ECO:0000256" key="3">
    <source>
        <dbReference type="ARBA" id="ARBA00022538"/>
    </source>
</evidence>
<dbReference type="GO" id="GO:0034702">
    <property type="term" value="C:monoatomic ion channel complex"/>
    <property type="evidence" value="ECO:0007669"/>
    <property type="project" value="UniProtKB-KW"/>
</dbReference>
<evidence type="ECO:0000259" key="16">
    <source>
        <dbReference type="Pfam" id="PF07885"/>
    </source>
</evidence>
<evidence type="ECO:0000256" key="5">
    <source>
        <dbReference type="ARBA" id="ARBA00022826"/>
    </source>
</evidence>
<evidence type="ECO:0000313" key="20">
    <source>
        <dbReference type="Proteomes" id="UP001497525"/>
    </source>
</evidence>
<keyword evidence="10 14" id="KW-0472">Membrane</keyword>
<dbReference type="Proteomes" id="UP001497525">
    <property type="component" value="Unassembled WGS sequence"/>
</dbReference>
<evidence type="ECO:0000259" key="15">
    <source>
        <dbReference type="Pfam" id="PF03493"/>
    </source>
</evidence>
<feature type="transmembrane region" description="Helical" evidence="14">
    <location>
        <begin position="415"/>
        <end position="432"/>
    </location>
</feature>
<evidence type="ECO:0000256" key="2">
    <source>
        <dbReference type="ARBA" id="ARBA00022448"/>
    </source>
</evidence>
<dbReference type="InterPro" id="IPR048735">
    <property type="entry name" value="Slowpoke-like_C"/>
</dbReference>
<dbReference type="EMBL" id="CAXLJL010000245">
    <property type="protein sequence ID" value="CAL5135056.1"/>
    <property type="molecule type" value="Genomic_DNA"/>
</dbReference>
<organism evidence="19 20">
    <name type="scientific">Calicophoron daubneyi</name>
    <name type="common">Rumen fluke</name>
    <name type="synonym">Paramphistomum daubneyi</name>
    <dbReference type="NCBI Taxonomy" id="300641"/>
    <lineage>
        <taxon>Eukaryota</taxon>
        <taxon>Metazoa</taxon>
        <taxon>Spiralia</taxon>
        <taxon>Lophotrochozoa</taxon>
        <taxon>Platyhelminthes</taxon>
        <taxon>Trematoda</taxon>
        <taxon>Digenea</taxon>
        <taxon>Plagiorchiida</taxon>
        <taxon>Pronocephalata</taxon>
        <taxon>Paramphistomoidea</taxon>
        <taxon>Paramphistomidae</taxon>
        <taxon>Calicophoron</taxon>
    </lineage>
</organism>
<feature type="domain" description="Calcium-activated potassium channel BK alpha subunit" evidence="15">
    <location>
        <begin position="597"/>
        <end position="687"/>
    </location>
</feature>
<evidence type="ECO:0000256" key="11">
    <source>
        <dbReference type="ARBA" id="ARBA00023303"/>
    </source>
</evidence>
<protein>
    <recommendedName>
        <fullName evidence="21">Calcium-activated potassium channel subunit alpha-1</fullName>
    </recommendedName>
</protein>
<dbReference type="PANTHER" id="PTHR10027:SF33">
    <property type="entry name" value="CALCIUM-ACTIVATED POTASSIUM CHANNEL SUBUNIT ALPHA-1-RELATED"/>
    <property type="match status" value="1"/>
</dbReference>
<feature type="domain" description="RCK N-terminal" evidence="18">
    <location>
        <begin position="888"/>
        <end position="1006"/>
    </location>
</feature>
<keyword evidence="6" id="KW-0851">Voltage-gated channel</keyword>
<feature type="domain" description="Ca2+-activated K+ channel Slowpoke-like C-terminal" evidence="17">
    <location>
        <begin position="1074"/>
        <end position="1187"/>
    </location>
</feature>
<feature type="transmembrane region" description="Helical" evidence="14">
    <location>
        <begin position="351"/>
        <end position="369"/>
    </location>
</feature>
<comment type="catalytic activity">
    <reaction evidence="12">
        <text>K(+)(in) = K(+)(out)</text>
        <dbReference type="Rhea" id="RHEA:29463"/>
        <dbReference type="ChEBI" id="CHEBI:29103"/>
    </reaction>
</comment>
<name>A0AAV2TG76_CALDB</name>
<keyword evidence="4 14" id="KW-0812">Transmembrane</keyword>
<keyword evidence="3" id="KW-0633">Potassium transport</keyword>
<dbReference type="InterPro" id="IPR047871">
    <property type="entry name" value="K_chnl_Slo-like"/>
</dbReference>
<feature type="transmembrane region" description="Helical" evidence="14">
    <location>
        <begin position="260"/>
        <end position="279"/>
    </location>
</feature>
<evidence type="ECO:0000256" key="9">
    <source>
        <dbReference type="ARBA" id="ARBA00023065"/>
    </source>
</evidence>
<keyword evidence="9" id="KW-0406">Ion transport</keyword>
<evidence type="ECO:0000256" key="14">
    <source>
        <dbReference type="SAM" id="Phobius"/>
    </source>
</evidence>
<keyword evidence="2" id="KW-0813">Transport</keyword>
<dbReference type="Pfam" id="PF21014">
    <property type="entry name" value="Slowpoke_C"/>
    <property type="match status" value="1"/>
</dbReference>
<dbReference type="Gene3D" id="3.40.50.720">
    <property type="entry name" value="NAD(P)-binding Rossmann-like Domain"/>
    <property type="match status" value="2"/>
</dbReference>
<dbReference type="InterPro" id="IPR003148">
    <property type="entry name" value="RCK_N"/>
</dbReference>
<evidence type="ECO:0000256" key="4">
    <source>
        <dbReference type="ARBA" id="ARBA00022692"/>
    </source>
</evidence>